<keyword evidence="3" id="KW-0472">Membrane</keyword>
<dbReference type="PATRIC" id="fig|1618443.3.peg.212"/>
<keyword evidence="1" id="KW-0175">Coiled coil</keyword>
<feature type="compositionally biased region" description="Low complexity" evidence="2">
    <location>
        <begin position="11"/>
        <end position="72"/>
    </location>
</feature>
<gene>
    <name evidence="4" type="ORF">UV73_C0001G0212</name>
</gene>
<keyword evidence="3" id="KW-1133">Transmembrane helix</keyword>
<evidence type="ECO:0000256" key="2">
    <source>
        <dbReference type="SAM" id="MobiDB-lite"/>
    </source>
</evidence>
<evidence type="ECO:0000313" key="5">
    <source>
        <dbReference type="Proteomes" id="UP000034894"/>
    </source>
</evidence>
<feature type="coiled-coil region" evidence="1">
    <location>
        <begin position="142"/>
        <end position="169"/>
    </location>
</feature>
<comment type="caution">
    <text evidence="4">The sequence shown here is derived from an EMBL/GenBank/DDBJ whole genome shotgun (WGS) entry which is preliminary data.</text>
</comment>
<proteinExistence type="predicted"/>
<feature type="compositionally biased region" description="Polar residues" evidence="2">
    <location>
        <begin position="89"/>
        <end position="134"/>
    </location>
</feature>
<sequence>MGNIFSPFVVSAQAGPSAPSAPSAPEGPGSAPSGPSAPTAPSAPSGPSTYTGPSAPTAPSAPSGPSSGGVYPSPQPTYEPLPTGDPSASAATVTPTGTESPSGSQSGNDGTGSSLGSTDYQAGSYNDPLNTNTGAYSNNYGQEIIDKKLEVMNQNLAEMQNKIDTITSSGFNYANLNTLDGQVFTGDTTSTLNLLNKLNSNISGVGGFSVMDIYGTYFGDLVLNFADGDLLNSFVNASQTVSQNSVTGPMSSNIADSQSSFTVKENNGNDATIENDINLAALTGNNTASFNTGNGLIETGDATAVGNIINMVNTNLNVAQWLFGVVNIFGTLLGDIILPQENGGSGGSIQGETVYVGNEATGPMSDNYSSYTSNTTAEFTNINNADIVSSLDVSANTGNNTASVNTGGGMVVSGNADAAVANSTVANQNVTSVEDTVWMVIVNEAGRWVGHILGQLPGVGSASNGLSVATETAGAGEQSFSVYAGNDVTGPYSTDVSTISTNESTTVENNNNADITNNITASADTGNNQATYNTGAGVISTGDADTALNLVNLANTNVTAKKIVVLLVNVIGDFLGNVIPTGYGDSTEQTNNGYNQGGVPDALPTLSPLPTIQPLPDLDITVDQTTDFDYTPYVQNQGYYYEYPASSGGESYYPEEYVAAVNNVNYQRYRTYVLRNYVTATPSPTGTTADSEARVLRRGLFLSNNFAKATQATFPGILLGGVSLRVTSSWLAVLPLALFMLYWRRRKKVNIDLTVYLNNILEVIL</sequence>
<dbReference type="STRING" id="1618443.UV73_C0001G0212"/>
<feature type="region of interest" description="Disordered" evidence="2">
    <location>
        <begin position="1"/>
        <end position="134"/>
    </location>
</feature>
<evidence type="ECO:0000313" key="4">
    <source>
        <dbReference type="EMBL" id="KKS98691.1"/>
    </source>
</evidence>
<dbReference type="Proteomes" id="UP000034894">
    <property type="component" value="Unassembled WGS sequence"/>
</dbReference>
<name>A0A0G1FUN1_9BACT</name>
<dbReference type="EMBL" id="LCFP01000001">
    <property type="protein sequence ID" value="KKS98691.1"/>
    <property type="molecule type" value="Genomic_DNA"/>
</dbReference>
<protein>
    <submittedName>
        <fullName evidence="4">Uncharacterized protein</fullName>
    </submittedName>
</protein>
<evidence type="ECO:0000256" key="3">
    <source>
        <dbReference type="SAM" id="Phobius"/>
    </source>
</evidence>
<accession>A0A0G1FUN1</accession>
<evidence type="ECO:0000256" key="1">
    <source>
        <dbReference type="SAM" id="Coils"/>
    </source>
</evidence>
<organism evidence="4 5">
    <name type="scientific">Candidatus Gottesmanbacteria bacterium GW2011_GWA2_43_14</name>
    <dbReference type="NCBI Taxonomy" id="1618443"/>
    <lineage>
        <taxon>Bacteria</taxon>
        <taxon>Candidatus Gottesmaniibacteriota</taxon>
    </lineage>
</organism>
<keyword evidence="3" id="KW-0812">Transmembrane</keyword>
<reference evidence="4 5" key="1">
    <citation type="journal article" date="2015" name="Nature">
        <title>rRNA introns, odd ribosomes, and small enigmatic genomes across a large radiation of phyla.</title>
        <authorList>
            <person name="Brown C.T."/>
            <person name="Hug L.A."/>
            <person name="Thomas B.C."/>
            <person name="Sharon I."/>
            <person name="Castelle C.J."/>
            <person name="Singh A."/>
            <person name="Wilkins M.J."/>
            <person name="Williams K.H."/>
            <person name="Banfield J.F."/>
        </authorList>
    </citation>
    <scope>NUCLEOTIDE SEQUENCE [LARGE SCALE GENOMIC DNA]</scope>
</reference>
<dbReference type="AlphaFoldDB" id="A0A0G1FUN1"/>
<feature type="transmembrane region" description="Helical" evidence="3">
    <location>
        <begin position="717"/>
        <end position="743"/>
    </location>
</feature>